<dbReference type="EMBL" id="AFGF01000217">
    <property type="protein sequence ID" value="EGO62454.1"/>
    <property type="molecule type" value="Genomic_DNA"/>
</dbReference>
<evidence type="ECO:0008006" key="3">
    <source>
        <dbReference type="Google" id="ProtNLM"/>
    </source>
</evidence>
<evidence type="ECO:0000313" key="1">
    <source>
        <dbReference type="EMBL" id="EGO62454.1"/>
    </source>
</evidence>
<dbReference type="Gene3D" id="3.30.2310.20">
    <property type="entry name" value="RelE-like"/>
    <property type="match status" value="1"/>
</dbReference>
<proteinExistence type="predicted"/>
<name>F7NNC8_9FIRM</name>
<dbReference type="InterPro" id="IPR035093">
    <property type="entry name" value="RelE/ParE_toxin_dom_sf"/>
</dbReference>
<evidence type="ECO:0000313" key="2">
    <source>
        <dbReference type="Proteomes" id="UP000003240"/>
    </source>
</evidence>
<dbReference type="eggNOG" id="ENOG502ZJN0">
    <property type="taxonomic scope" value="Bacteria"/>
</dbReference>
<dbReference type="AlphaFoldDB" id="F7NNC8"/>
<sequence length="124" mass="14795">MQRKKYTVNVTPRAAADLERLTDWWLLEKENPLIAKSIHDSFWDKALTLEDRAYLYRVPWDTHPQLADLDYHLFTFNPKYHAVMLYRIDEATNTVHVQFVCDSRENKILTEMIDIAKKMNLLNL</sequence>
<dbReference type="STRING" id="1009370.ALO_18090"/>
<reference evidence="1 2" key="1">
    <citation type="journal article" date="2011" name="EMBO J.">
        <title>Structural diversity of bacterial flagellar motors.</title>
        <authorList>
            <person name="Chen S."/>
            <person name="Beeby M."/>
            <person name="Murphy G.E."/>
            <person name="Leadbetter J.R."/>
            <person name="Hendrixson D.R."/>
            <person name="Briegel A."/>
            <person name="Li Z."/>
            <person name="Shi J."/>
            <person name="Tocheva E.I."/>
            <person name="Muller A."/>
            <person name="Dobro M.J."/>
            <person name="Jensen G.J."/>
        </authorList>
    </citation>
    <scope>NUCLEOTIDE SEQUENCE [LARGE SCALE GENOMIC DNA]</scope>
    <source>
        <strain evidence="1 2">DSM 6540</strain>
    </source>
</reference>
<dbReference type="Proteomes" id="UP000003240">
    <property type="component" value="Unassembled WGS sequence"/>
</dbReference>
<gene>
    <name evidence="1" type="ORF">ALO_18090</name>
</gene>
<organism evidence="1 2">
    <name type="scientific">Acetonema longum DSM 6540</name>
    <dbReference type="NCBI Taxonomy" id="1009370"/>
    <lineage>
        <taxon>Bacteria</taxon>
        <taxon>Bacillati</taxon>
        <taxon>Bacillota</taxon>
        <taxon>Negativicutes</taxon>
        <taxon>Acetonemataceae</taxon>
        <taxon>Acetonema</taxon>
    </lineage>
</organism>
<keyword evidence="2" id="KW-1185">Reference proteome</keyword>
<protein>
    <recommendedName>
        <fullName evidence="3">Type II toxin-antitoxin system RelE/ParE family toxin</fullName>
    </recommendedName>
</protein>
<accession>F7NNC8</accession>
<comment type="caution">
    <text evidence="1">The sequence shown here is derived from an EMBL/GenBank/DDBJ whole genome shotgun (WGS) entry which is preliminary data.</text>
</comment>